<evidence type="ECO:0000256" key="1">
    <source>
        <dbReference type="ARBA" id="ARBA00001947"/>
    </source>
</evidence>
<name>A0A1Q8ZN24_9HYPH</name>
<dbReference type="OrthoDB" id="9790889at2"/>
<keyword evidence="7" id="KW-0223">Dioxygenase</keyword>
<organism evidence="7 8">
    <name type="scientific">Rhizobium oryziradicis</name>
    <dbReference type="NCBI Taxonomy" id="1867956"/>
    <lineage>
        <taxon>Bacteria</taxon>
        <taxon>Pseudomonadati</taxon>
        <taxon>Pseudomonadota</taxon>
        <taxon>Alphaproteobacteria</taxon>
        <taxon>Hyphomicrobiales</taxon>
        <taxon>Rhizobiaceae</taxon>
        <taxon>Rhizobium/Agrobacterium group</taxon>
        <taxon>Rhizobium</taxon>
    </lineage>
</organism>
<gene>
    <name evidence="7" type="ORF">BJF95_20020</name>
</gene>
<evidence type="ECO:0000256" key="5">
    <source>
        <dbReference type="ARBA" id="ARBA00023002"/>
    </source>
</evidence>
<keyword evidence="3" id="KW-0479">Metal-binding</keyword>
<dbReference type="PIRSF" id="PIRSF006157">
    <property type="entry name" value="Doxgns_DODA"/>
    <property type="match status" value="1"/>
</dbReference>
<evidence type="ECO:0000256" key="2">
    <source>
        <dbReference type="ARBA" id="ARBA00007581"/>
    </source>
</evidence>
<dbReference type="EMBL" id="MKIM01000028">
    <property type="protein sequence ID" value="OLP43204.1"/>
    <property type="molecule type" value="Genomic_DNA"/>
</dbReference>
<keyword evidence="5" id="KW-0560">Oxidoreductase</keyword>
<reference evidence="7 8" key="1">
    <citation type="submission" date="2016-09" db="EMBL/GenBank/DDBJ databases">
        <title>Rhizobium oryziradicis sp. nov., isolated from the root of rice.</title>
        <authorList>
            <person name="Zhao J."/>
            <person name="Zhang X."/>
        </authorList>
    </citation>
    <scope>NUCLEOTIDE SEQUENCE [LARGE SCALE GENOMIC DNA]</scope>
    <source>
        <strain evidence="7 8">N19</strain>
    </source>
</reference>
<dbReference type="PANTHER" id="PTHR30096:SF0">
    <property type="entry name" value="4,5-DOPA DIOXYGENASE EXTRADIOL-LIKE PROTEIN"/>
    <property type="match status" value="1"/>
</dbReference>
<dbReference type="RefSeq" id="WP_075640535.1">
    <property type="nucleotide sequence ID" value="NZ_MKIM01000028.1"/>
</dbReference>
<evidence type="ECO:0000256" key="4">
    <source>
        <dbReference type="ARBA" id="ARBA00022833"/>
    </source>
</evidence>
<dbReference type="GO" id="GO:0016702">
    <property type="term" value="F:oxidoreductase activity, acting on single donors with incorporation of molecular oxygen, incorporation of two atoms of oxygen"/>
    <property type="evidence" value="ECO:0007669"/>
    <property type="project" value="UniProtKB-ARBA"/>
</dbReference>
<feature type="domain" description="Extradiol ring-cleavage dioxygenase class III enzyme subunit B" evidence="6">
    <location>
        <begin position="49"/>
        <end position="257"/>
    </location>
</feature>
<proteinExistence type="inferred from homology"/>
<dbReference type="InterPro" id="IPR014436">
    <property type="entry name" value="Extradiol_dOase_DODA"/>
</dbReference>
<protein>
    <submittedName>
        <fullName evidence="7">Dioxygenase</fullName>
    </submittedName>
</protein>
<evidence type="ECO:0000313" key="7">
    <source>
        <dbReference type="EMBL" id="OLP43204.1"/>
    </source>
</evidence>
<comment type="cofactor">
    <cofactor evidence="1">
        <name>Zn(2+)</name>
        <dbReference type="ChEBI" id="CHEBI:29105"/>
    </cofactor>
</comment>
<dbReference type="CDD" id="cd07363">
    <property type="entry name" value="45_DOPA_Dioxygenase"/>
    <property type="match status" value="1"/>
</dbReference>
<comment type="caution">
    <text evidence="7">The sequence shown here is derived from an EMBL/GenBank/DDBJ whole genome shotgun (WGS) entry which is preliminary data.</text>
</comment>
<dbReference type="Pfam" id="PF02900">
    <property type="entry name" value="LigB"/>
    <property type="match status" value="1"/>
</dbReference>
<dbReference type="GO" id="GO:0008270">
    <property type="term" value="F:zinc ion binding"/>
    <property type="evidence" value="ECO:0007669"/>
    <property type="project" value="InterPro"/>
</dbReference>
<evidence type="ECO:0000313" key="8">
    <source>
        <dbReference type="Proteomes" id="UP000186894"/>
    </source>
</evidence>
<comment type="similarity">
    <text evidence="2">Belongs to the DODA-type extradiol aromatic ring-opening dioxygenase family.</text>
</comment>
<dbReference type="Gene3D" id="3.40.830.10">
    <property type="entry name" value="LigB-like"/>
    <property type="match status" value="1"/>
</dbReference>
<dbReference type="SUPFAM" id="SSF53213">
    <property type="entry name" value="LigB-like"/>
    <property type="match status" value="1"/>
</dbReference>
<keyword evidence="8" id="KW-1185">Reference proteome</keyword>
<keyword evidence="4" id="KW-0862">Zinc</keyword>
<dbReference type="STRING" id="1867956.BJF95_20020"/>
<evidence type="ECO:0000256" key="3">
    <source>
        <dbReference type="ARBA" id="ARBA00022723"/>
    </source>
</evidence>
<dbReference type="AlphaFoldDB" id="A0A1Q8ZN24"/>
<dbReference type="GO" id="GO:0008198">
    <property type="term" value="F:ferrous iron binding"/>
    <property type="evidence" value="ECO:0007669"/>
    <property type="project" value="InterPro"/>
</dbReference>
<sequence length="276" mass="30400">MTQTARLPVYFVPHGGGPWPFMEFPKDETGRGPWDELAEFLTHFPKNVGSTPKAILMVSGHWEKEPLPTVSTAKAPGMLFDYYGFPEHTYQLSYPAKGDPALAQHVRAVLSEAGIASSEDSERGFDHGVFIPMMVAYPEADVPVVMMSLKNTLDTESHIALGKALAKLRDEDVLIIASGMSYHNMRMFRSRDTQHEAAAKRFDDWLTAAVALEDPDARASELAKWHENPDALACHVPDHDHLVPLFVAAGAAGSDRGQQVFSGTIWGKAYSGYRFG</sequence>
<dbReference type="PANTHER" id="PTHR30096">
    <property type="entry name" value="4,5-DOPA DIOXYGENASE EXTRADIOL-LIKE PROTEIN"/>
    <property type="match status" value="1"/>
</dbReference>
<evidence type="ECO:0000259" key="6">
    <source>
        <dbReference type="Pfam" id="PF02900"/>
    </source>
</evidence>
<dbReference type="Proteomes" id="UP000186894">
    <property type="component" value="Unassembled WGS sequence"/>
</dbReference>
<accession>A0A1Q8ZN24</accession>
<dbReference type="InterPro" id="IPR004183">
    <property type="entry name" value="Xdiol_dOase_suB"/>
</dbReference>